<dbReference type="PANTHER" id="PTHR12905:SF0">
    <property type="entry name" value="CALCINEURIN-LIKE PHOSPHOESTERASE DOMAIN-CONTAINING PROTEIN"/>
    <property type="match status" value="1"/>
</dbReference>
<dbReference type="SUPFAM" id="SSF56300">
    <property type="entry name" value="Metallo-dependent phosphatases"/>
    <property type="match status" value="1"/>
</dbReference>
<dbReference type="Proteomes" id="UP000023152">
    <property type="component" value="Unassembled WGS sequence"/>
</dbReference>
<dbReference type="OrthoDB" id="630188at2759"/>
<organism evidence="2 3">
    <name type="scientific">Reticulomyxa filosa</name>
    <dbReference type="NCBI Taxonomy" id="46433"/>
    <lineage>
        <taxon>Eukaryota</taxon>
        <taxon>Sar</taxon>
        <taxon>Rhizaria</taxon>
        <taxon>Retaria</taxon>
        <taxon>Foraminifera</taxon>
        <taxon>Monothalamids</taxon>
        <taxon>Reticulomyxidae</taxon>
        <taxon>Reticulomyxa</taxon>
    </lineage>
</organism>
<feature type="domain" description="Calcineurin-like phosphoesterase" evidence="1">
    <location>
        <begin position="23"/>
        <end position="196"/>
    </location>
</feature>
<dbReference type="AlphaFoldDB" id="X6N1W3"/>
<sequence>MKCIPHQVIFFLSFEFNKSSYHTHNGHEHLTNTLKQLYDPNKTNVLIHAGDMTNSGKAHELEKFNQWLSHLPFEHKLIISGNMDGIGLDRKSFTGHQLFTSALYLENESVNIDGINFFGTPYSPKFVGGFQLLNTEQTIDTWKKIPANTNVLIVHGPPFGILDKTSSGTSVGCPVLYDIVVNNIKPKVVIFGHVHYSFGQMIHKGIRFFNVAQFDGIHGINPFVKPVVIEL</sequence>
<dbReference type="GO" id="GO:0016787">
    <property type="term" value="F:hydrolase activity"/>
    <property type="evidence" value="ECO:0007669"/>
    <property type="project" value="InterPro"/>
</dbReference>
<keyword evidence="3" id="KW-1185">Reference proteome</keyword>
<comment type="caution">
    <text evidence="2">The sequence shown here is derived from an EMBL/GenBank/DDBJ whole genome shotgun (WGS) entry which is preliminary data.</text>
</comment>
<evidence type="ECO:0000313" key="2">
    <source>
        <dbReference type="EMBL" id="ETO19302.1"/>
    </source>
</evidence>
<dbReference type="Pfam" id="PF00149">
    <property type="entry name" value="Metallophos"/>
    <property type="match status" value="1"/>
</dbReference>
<dbReference type="PANTHER" id="PTHR12905">
    <property type="entry name" value="METALLOPHOSPHOESTERASE"/>
    <property type="match status" value="1"/>
</dbReference>
<dbReference type="InterPro" id="IPR029052">
    <property type="entry name" value="Metallo-depent_PP-like"/>
</dbReference>
<gene>
    <name evidence="2" type="ORF">RFI_17930</name>
</gene>
<dbReference type="InterPro" id="IPR051693">
    <property type="entry name" value="UPF0046_metallophosphoest"/>
</dbReference>
<name>X6N1W3_RETFI</name>
<reference evidence="2 3" key="1">
    <citation type="journal article" date="2013" name="Curr. Biol.">
        <title>The Genome of the Foraminiferan Reticulomyxa filosa.</title>
        <authorList>
            <person name="Glockner G."/>
            <person name="Hulsmann N."/>
            <person name="Schleicher M."/>
            <person name="Noegel A.A."/>
            <person name="Eichinger L."/>
            <person name="Gallinger C."/>
            <person name="Pawlowski J."/>
            <person name="Sierra R."/>
            <person name="Euteneuer U."/>
            <person name="Pillet L."/>
            <person name="Moustafa A."/>
            <person name="Platzer M."/>
            <person name="Groth M."/>
            <person name="Szafranski K."/>
            <person name="Schliwa M."/>
        </authorList>
    </citation>
    <scope>NUCLEOTIDE SEQUENCE [LARGE SCALE GENOMIC DNA]</scope>
</reference>
<protein>
    <submittedName>
        <fullName evidence="2">Ser/Thr protein phosphatase family protein</fullName>
    </submittedName>
</protein>
<dbReference type="OMA" id="HTHNGHE"/>
<accession>X6N1W3</accession>
<dbReference type="Gene3D" id="3.60.21.10">
    <property type="match status" value="1"/>
</dbReference>
<dbReference type="EMBL" id="ASPP01013808">
    <property type="protein sequence ID" value="ETO19302.1"/>
    <property type="molecule type" value="Genomic_DNA"/>
</dbReference>
<evidence type="ECO:0000259" key="1">
    <source>
        <dbReference type="Pfam" id="PF00149"/>
    </source>
</evidence>
<proteinExistence type="predicted"/>
<evidence type="ECO:0000313" key="3">
    <source>
        <dbReference type="Proteomes" id="UP000023152"/>
    </source>
</evidence>
<dbReference type="InterPro" id="IPR004843">
    <property type="entry name" value="Calcineurin-like_PHP"/>
</dbReference>